<feature type="chain" id="PRO_5039177292" description="SLH domain-containing protein" evidence="3">
    <location>
        <begin position="26"/>
        <end position="615"/>
    </location>
</feature>
<dbReference type="PATRIC" id="fig|1297617.4.peg.452"/>
<feature type="signal peptide" evidence="3">
    <location>
        <begin position="1"/>
        <end position="25"/>
    </location>
</feature>
<dbReference type="KEGG" id="ibu:IB211_00447c"/>
<reference evidence="6" key="2">
    <citation type="submission" date="2015-04" db="EMBL/GenBank/DDBJ databases">
        <title>A butyrogenic pathway from the amino acid lysine in a human gut commensal.</title>
        <authorList>
            <person name="de Vos W.M."/>
            <person name="Bui N.T.P."/>
            <person name="Plugge C.M."/>
            <person name="Ritari J."/>
        </authorList>
    </citation>
    <scope>NUCLEOTIDE SEQUENCE [LARGE SCALE GENOMIC DNA]</scope>
    <source>
        <strain evidence="6">AF211</strain>
    </source>
</reference>
<gene>
    <name evidence="5" type="ORF">IB211_00447c</name>
</gene>
<evidence type="ECO:0000256" key="3">
    <source>
        <dbReference type="SAM" id="SignalP"/>
    </source>
</evidence>
<keyword evidence="3" id="KW-0732">Signal</keyword>
<proteinExistence type="predicted"/>
<dbReference type="eggNOG" id="COG1404">
    <property type="taxonomic scope" value="Bacteria"/>
</dbReference>
<evidence type="ECO:0000313" key="5">
    <source>
        <dbReference type="EMBL" id="ALP92842.1"/>
    </source>
</evidence>
<dbReference type="STRING" id="1297617.IB211_00447c"/>
<dbReference type="AlphaFoldDB" id="A0A0S2W0J4"/>
<keyword evidence="6" id="KW-1185">Reference proteome</keyword>
<feature type="domain" description="SLH" evidence="4">
    <location>
        <begin position="561"/>
        <end position="615"/>
    </location>
</feature>
<evidence type="ECO:0000313" key="6">
    <source>
        <dbReference type="Proteomes" id="UP000064844"/>
    </source>
</evidence>
<dbReference type="PROSITE" id="PS51272">
    <property type="entry name" value="SLH"/>
    <property type="match status" value="3"/>
</dbReference>
<protein>
    <recommendedName>
        <fullName evidence="4">SLH domain-containing protein</fullName>
    </recommendedName>
</protein>
<evidence type="ECO:0000256" key="1">
    <source>
        <dbReference type="ARBA" id="ARBA00004196"/>
    </source>
</evidence>
<name>A0A0S2W0J4_9FIRM</name>
<organism evidence="5 6">
    <name type="scientific">Intestinimonas butyriciproducens</name>
    <dbReference type="NCBI Taxonomy" id="1297617"/>
    <lineage>
        <taxon>Bacteria</taxon>
        <taxon>Bacillati</taxon>
        <taxon>Bacillota</taxon>
        <taxon>Clostridia</taxon>
        <taxon>Eubacteriales</taxon>
        <taxon>Intestinimonas</taxon>
    </lineage>
</organism>
<dbReference type="InterPro" id="IPR013378">
    <property type="entry name" value="InlB-like_B-rpt"/>
</dbReference>
<dbReference type="Pfam" id="PF18998">
    <property type="entry name" value="Flg_new_2"/>
    <property type="match status" value="1"/>
</dbReference>
<evidence type="ECO:0000256" key="2">
    <source>
        <dbReference type="ARBA" id="ARBA00022737"/>
    </source>
</evidence>
<dbReference type="Pfam" id="PF09479">
    <property type="entry name" value="Flg_new"/>
    <property type="match status" value="1"/>
</dbReference>
<dbReference type="NCBIfam" id="TIGR02543">
    <property type="entry name" value="List_Bact_rpt"/>
    <property type="match status" value="1"/>
</dbReference>
<accession>A0A0S2W0J4</accession>
<evidence type="ECO:0000259" key="4">
    <source>
        <dbReference type="PROSITE" id="PS51272"/>
    </source>
</evidence>
<dbReference type="EMBL" id="CP011307">
    <property type="protein sequence ID" value="ALP92842.1"/>
    <property type="molecule type" value="Genomic_DNA"/>
</dbReference>
<comment type="subcellular location">
    <subcellularLocation>
        <location evidence="1">Cell envelope</location>
    </subcellularLocation>
</comment>
<dbReference type="InterPro" id="IPR001119">
    <property type="entry name" value="SLH_dom"/>
</dbReference>
<dbReference type="GO" id="GO:0030313">
    <property type="term" value="C:cell envelope"/>
    <property type="evidence" value="ECO:0007669"/>
    <property type="project" value="UniProtKB-SubCell"/>
</dbReference>
<dbReference type="InterPro" id="IPR044060">
    <property type="entry name" value="Bacterial_rp_domain"/>
</dbReference>
<sequence length="615" mass="63671">MKRRLLSVFLSMCMVLTLLSAAVLAAGDGGAGYTFEVNAPAELTVNQEYTGASVTLKGSDGAESCQAALIKVQITQSPEGSSPRIMATDTQGQAWNLAEVGQWGPPEGFPVAAGYDVTTGLTLTFDKEGEYTAAFQLVDLSNGNAVLAEASCTVNVTAEEPVAKLSSVSVVDGTDGFTPVTVPAVGQKLTANITAIDKDGSTVVIGSYPVNPDASYKWYYEDSPDTVLGTEPVYTVTSDNTGKVLCVDADVSGYAGGPLTWKAEGAVVRLYVITLDANGGTVPSSVLYTDAEGVLDSLPTPTRSGSYDFDGWYTASSGGGRITAPHTFTEDTTLYAHWSYSGGGSGGGGGGNSSSSSYAITVEKATGGAVKVSSTRADKGDTVTITVTSDSGYVLDTLTVTDKNGDKVALTDRNDGTYTFTMPGSKVTVQAAFVKSEAQTTLSFTDVPADAYYYDAVRWAVENGVTTGTSATTFAPDGVCTRAQVVTFLWRANGSPAPTAAVSPFADVSVGSYYYDAVLWAVEQGITSGTSTTAFSPEASCTRAQVATFLWRTESSPAVSGGASFADVADNTYYTNAVIWAANSGVTSGTSATTFSPDAVCTRAQIVTFLYRALA</sequence>
<dbReference type="Proteomes" id="UP000064844">
    <property type="component" value="Chromosome"/>
</dbReference>
<dbReference type="eggNOG" id="COG5263">
    <property type="taxonomic scope" value="Bacteria"/>
</dbReference>
<feature type="domain" description="SLH" evidence="4">
    <location>
        <begin position="505"/>
        <end position="560"/>
    </location>
</feature>
<dbReference type="RefSeq" id="WP_147586040.1">
    <property type="nucleotide sequence ID" value="NZ_CP011307.1"/>
</dbReference>
<dbReference type="InterPro" id="IPR042229">
    <property type="entry name" value="Listeria/Bacterioides_rpt_sf"/>
</dbReference>
<feature type="domain" description="SLH" evidence="4">
    <location>
        <begin position="440"/>
        <end position="503"/>
    </location>
</feature>
<dbReference type="Gene3D" id="2.60.40.4270">
    <property type="entry name" value="Listeria-Bacteroides repeat domain"/>
    <property type="match status" value="1"/>
</dbReference>
<dbReference type="Pfam" id="PF00395">
    <property type="entry name" value="SLH"/>
    <property type="match status" value="3"/>
</dbReference>
<keyword evidence="2" id="KW-0677">Repeat</keyword>
<reference evidence="5 6" key="1">
    <citation type="journal article" date="2015" name="Nat. Commun.">
        <title>Production of butyrate from lysine and the Amadori product fructoselysine by a human gut commensal.</title>
        <authorList>
            <person name="Bui T.P."/>
            <person name="Ritari J."/>
            <person name="Boeren S."/>
            <person name="de Waard P."/>
            <person name="Plugge C.M."/>
            <person name="de Vos W.M."/>
        </authorList>
    </citation>
    <scope>NUCLEOTIDE SEQUENCE [LARGE SCALE GENOMIC DNA]</scope>
    <source>
        <strain evidence="5 6">AF211</strain>
    </source>
</reference>